<evidence type="ECO:0000256" key="2">
    <source>
        <dbReference type="PROSITE-ProRule" id="PRU00124"/>
    </source>
</evidence>
<dbReference type="EMBL" id="UYYF01004280">
    <property type="protein sequence ID" value="VDN01289.1"/>
    <property type="molecule type" value="Genomic_DNA"/>
</dbReference>
<gene>
    <name evidence="5" type="ORF">TCLT_LOCUS4211</name>
</gene>
<dbReference type="CDD" id="cd00112">
    <property type="entry name" value="LDLa"/>
    <property type="match status" value="1"/>
</dbReference>
<dbReference type="AlphaFoldDB" id="A0A0N5CV94"/>
<feature type="compositionally biased region" description="Basic and acidic residues" evidence="3">
    <location>
        <begin position="481"/>
        <end position="493"/>
    </location>
</feature>
<dbReference type="PROSITE" id="PS50068">
    <property type="entry name" value="LDLRA_2"/>
    <property type="match status" value="2"/>
</dbReference>
<dbReference type="InterPro" id="IPR014716">
    <property type="entry name" value="Fibrinogen_a/b/g_C_1"/>
</dbReference>
<dbReference type="Pfam" id="PF00147">
    <property type="entry name" value="Fibrinogen_C"/>
    <property type="match status" value="1"/>
</dbReference>
<dbReference type="PANTHER" id="PTHR19143">
    <property type="entry name" value="FIBRINOGEN/TENASCIN/ANGIOPOEITIN"/>
    <property type="match status" value="1"/>
</dbReference>
<protein>
    <submittedName>
        <fullName evidence="7">Fibrinogen C-terminal domain-containing protein</fullName>
    </submittedName>
</protein>
<sequence length="493" mass="55221">MSIAFTDYPLHIGGRCGTNFDCDPNGAKICIPLIAIRDCFIDCPNGADEECPLNTILCDSKSRRGCGKCVKAKERDIQCRDRRWRNICMEPRHFKCVSTDNCILIQWIGDGTDDCGDGSDEGDLCAFGFPGCNKTDESVMVPSPFTTATQTQRLSEECSESQFQCITSHECISIVHVLDGTEHCNDGSDERYCKEMVGSEMCQKSQQCSFNPSVAAFTCGCPFGYKRSINGICFPFLAPSFSADCADLQRRYPTADSGEFTLNDWSCSKPEMCSFMARCEMNLLGGGWTIIMQRFNTTLNFNKDLLDYEDGFQIDEYNFWIGLERMYRLTNRPHCTNELLLRLRTAVDGETILVRYSHFIVCERVLDYRLNLGSIVYGNGLNTVNELAEGHLCAFVSNSNDGNNNSKGTISEQNCFDGGGGWWKRRRCNSAIQRGVLTATNKASGRYPGLRWNGKRLSAVQMLIRPRGFIPPAKNKPKSVKAAEKLSSRHDHK</sequence>
<comment type="caution">
    <text evidence="2">Lacks conserved residue(s) required for the propagation of feature annotation.</text>
</comment>
<dbReference type="Pfam" id="PF00057">
    <property type="entry name" value="Ldl_recept_a"/>
    <property type="match status" value="2"/>
</dbReference>
<evidence type="ECO:0000313" key="7">
    <source>
        <dbReference type="WBParaSite" id="TCLT_0000422201-mRNA-1"/>
    </source>
</evidence>
<dbReference type="SMART" id="SM00192">
    <property type="entry name" value="LDLa"/>
    <property type="match status" value="3"/>
</dbReference>
<dbReference type="PANTHER" id="PTHR19143:SF458">
    <property type="entry name" value="FIBRINOGEN C-TERMINAL DOMAIN-CONTAINING PROTEIN-RELATED"/>
    <property type="match status" value="1"/>
</dbReference>
<dbReference type="InterPro" id="IPR002181">
    <property type="entry name" value="Fibrinogen_a/b/g_C_dom"/>
</dbReference>
<evidence type="ECO:0000313" key="6">
    <source>
        <dbReference type="Proteomes" id="UP000276776"/>
    </source>
</evidence>
<feature type="domain" description="Fibrinogen C-terminal" evidence="4">
    <location>
        <begin position="236"/>
        <end position="468"/>
    </location>
</feature>
<reference evidence="7" key="1">
    <citation type="submission" date="2017-02" db="UniProtKB">
        <authorList>
            <consortium name="WormBaseParasite"/>
        </authorList>
    </citation>
    <scope>IDENTIFICATION</scope>
</reference>
<dbReference type="PROSITE" id="PS51406">
    <property type="entry name" value="FIBRINOGEN_C_2"/>
    <property type="match status" value="1"/>
</dbReference>
<evidence type="ECO:0000256" key="1">
    <source>
        <dbReference type="ARBA" id="ARBA00023157"/>
    </source>
</evidence>
<dbReference type="InterPro" id="IPR050373">
    <property type="entry name" value="Fibrinogen_C-term_domain"/>
</dbReference>
<dbReference type="SUPFAM" id="SSF56496">
    <property type="entry name" value="Fibrinogen C-terminal domain-like"/>
    <property type="match status" value="1"/>
</dbReference>
<dbReference type="GO" id="GO:0005615">
    <property type="term" value="C:extracellular space"/>
    <property type="evidence" value="ECO:0007669"/>
    <property type="project" value="TreeGrafter"/>
</dbReference>
<dbReference type="Gene3D" id="3.90.215.10">
    <property type="entry name" value="Gamma Fibrinogen, chain A, domain 1"/>
    <property type="match status" value="1"/>
</dbReference>
<proteinExistence type="predicted"/>
<dbReference type="SUPFAM" id="SSF57424">
    <property type="entry name" value="LDL receptor-like module"/>
    <property type="match status" value="2"/>
</dbReference>
<dbReference type="OrthoDB" id="6514358at2759"/>
<reference evidence="5 6" key="2">
    <citation type="submission" date="2018-11" db="EMBL/GenBank/DDBJ databases">
        <authorList>
            <consortium name="Pathogen Informatics"/>
        </authorList>
    </citation>
    <scope>NUCLEOTIDE SEQUENCE [LARGE SCALE GENOMIC DNA]</scope>
</reference>
<dbReference type="OMA" id="TIIMQRF"/>
<dbReference type="Gene3D" id="4.10.400.10">
    <property type="entry name" value="Low-density Lipoprotein Receptor"/>
    <property type="match status" value="2"/>
</dbReference>
<accession>A0A0N5CV94</accession>
<organism evidence="7">
    <name type="scientific">Thelazia callipaeda</name>
    <name type="common">Oriental eyeworm</name>
    <name type="synonym">Parasitic nematode</name>
    <dbReference type="NCBI Taxonomy" id="103827"/>
    <lineage>
        <taxon>Eukaryota</taxon>
        <taxon>Metazoa</taxon>
        <taxon>Ecdysozoa</taxon>
        <taxon>Nematoda</taxon>
        <taxon>Chromadorea</taxon>
        <taxon>Rhabditida</taxon>
        <taxon>Spirurina</taxon>
        <taxon>Spiruromorpha</taxon>
        <taxon>Thelazioidea</taxon>
        <taxon>Thelaziidae</taxon>
        <taxon>Thelazia</taxon>
    </lineage>
</organism>
<dbReference type="InterPro" id="IPR036055">
    <property type="entry name" value="LDL_receptor-like_sf"/>
</dbReference>
<dbReference type="InterPro" id="IPR036056">
    <property type="entry name" value="Fibrinogen-like_C"/>
</dbReference>
<dbReference type="WBParaSite" id="TCLT_0000422201-mRNA-1">
    <property type="protein sequence ID" value="TCLT_0000422201-mRNA-1"/>
    <property type="gene ID" value="TCLT_0000422201"/>
</dbReference>
<evidence type="ECO:0000313" key="5">
    <source>
        <dbReference type="EMBL" id="VDN01289.1"/>
    </source>
</evidence>
<name>A0A0N5CV94_THECL</name>
<dbReference type="STRING" id="103827.A0A0N5CV94"/>
<keyword evidence="1" id="KW-1015">Disulfide bond</keyword>
<dbReference type="PRINTS" id="PR00261">
    <property type="entry name" value="LDLRECEPTOR"/>
</dbReference>
<dbReference type="InterPro" id="IPR002172">
    <property type="entry name" value="LDrepeatLR_classA_rpt"/>
</dbReference>
<dbReference type="Proteomes" id="UP000276776">
    <property type="component" value="Unassembled WGS sequence"/>
</dbReference>
<dbReference type="SMART" id="SM00186">
    <property type="entry name" value="FBG"/>
    <property type="match status" value="1"/>
</dbReference>
<evidence type="ECO:0000256" key="3">
    <source>
        <dbReference type="SAM" id="MobiDB-lite"/>
    </source>
</evidence>
<keyword evidence="6" id="KW-1185">Reference proteome</keyword>
<evidence type="ECO:0000259" key="4">
    <source>
        <dbReference type="PROSITE" id="PS51406"/>
    </source>
</evidence>
<feature type="region of interest" description="Disordered" evidence="3">
    <location>
        <begin position="468"/>
        <end position="493"/>
    </location>
</feature>